<accession>A0A0C1ZT04</accession>
<feature type="region of interest" description="Disordered" evidence="1">
    <location>
        <begin position="102"/>
        <end position="145"/>
    </location>
</feature>
<comment type="caution">
    <text evidence="4">The sequence shown here is derived from an EMBL/GenBank/DDBJ whole genome shotgun (WGS) entry which is preliminary data.</text>
</comment>
<dbReference type="Pfam" id="PF17517">
    <property type="entry name" value="IgGFc_binding"/>
    <property type="match status" value="1"/>
</dbReference>
<keyword evidence="2" id="KW-0732">Signal</keyword>
<feature type="chain" id="PRO_5002161945" description="IgGFc-binding protein N-terminal domain-containing protein" evidence="2">
    <location>
        <begin position="28"/>
        <end position="579"/>
    </location>
</feature>
<feature type="signal peptide" evidence="2">
    <location>
        <begin position="1"/>
        <end position="27"/>
    </location>
</feature>
<proteinExistence type="predicted"/>
<evidence type="ECO:0000259" key="3">
    <source>
        <dbReference type="Pfam" id="PF17517"/>
    </source>
</evidence>
<dbReference type="EMBL" id="JMCC02000077">
    <property type="protein sequence ID" value="KIG14173.1"/>
    <property type="molecule type" value="Genomic_DNA"/>
</dbReference>
<feature type="domain" description="IgGFc-binding protein N-terminal" evidence="3">
    <location>
        <begin position="262"/>
        <end position="563"/>
    </location>
</feature>
<dbReference type="AlphaFoldDB" id="A0A0C1ZT04"/>
<organism evidence="4 5">
    <name type="scientific">Enhygromyxa salina</name>
    <dbReference type="NCBI Taxonomy" id="215803"/>
    <lineage>
        <taxon>Bacteria</taxon>
        <taxon>Pseudomonadati</taxon>
        <taxon>Myxococcota</taxon>
        <taxon>Polyangia</taxon>
        <taxon>Nannocystales</taxon>
        <taxon>Nannocystaceae</taxon>
        <taxon>Enhygromyxa</taxon>
    </lineage>
</organism>
<dbReference type="RefSeq" id="WP_052554142.1">
    <property type="nucleotide sequence ID" value="NZ_JMCC02000077.1"/>
</dbReference>
<protein>
    <recommendedName>
        <fullName evidence="3">IgGFc-binding protein N-terminal domain-containing protein</fullName>
    </recommendedName>
</protein>
<dbReference type="Proteomes" id="UP000031599">
    <property type="component" value="Unassembled WGS sequence"/>
</dbReference>
<evidence type="ECO:0000313" key="4">
    <source>
        <dbReference type="EMBL" id="KIG14173.1"/>
    </source>
</evidence>
<gene>
    <name evidence="4" type="ORF">DB30_07031</name>
</gene>
<evidence type="ECO:0000313" key="5">
    <source>
        <dbReference type="Proteomes" id="UP000031599"/>
    </source>
</evidence>
<name>A0A0C1ZT04_9BACT</name>
<sequence length="579" mass="60518">MINLIDMSTTLKILLPLALLGCVPAPAADGSGNAEDSTSEGACTPGGEDCECVGGECLGDLTCEDNICTACIDGQLGCGCVGGQCLGGLECVDDLCTDPDTEPTGDGDGDPTGDGDGDPTGDGDGDPTGDGDGDPTGDGDGDGDTCETATGPLGCEFYALKFPTDQVQIDDDLPLVIAIGNASMEVAQLEVSHRVNGVWVTLAGPVPVAGMSTHEFYFYGEESLLAPGHYDSKAFRVTSSRPVAAHQFNPGGPANIWARVSATNLIPVPAWGSMAETIGRDRGAWSPGYGFSVTAVATTDGTTLMVNPTDTVSAGPDTPMTDAPFQVLLDAGDVLSLFQASENEALLGTTFTSDPDHPIGLYISQSCGNAIADVCNDHYAEQLLPIDKSHGEVFIGLRDTANPPNQPQWTRWLLLPEQANTTVVMDSTDNVALPPQPYVISAPTLIGTYSVIYPQIGDVYFQGLSPLAMFNVVQSRGPSLVQFPPLQHLPSRYVFAIPDLNLETSLSLGYPTGSAPIITGTGETTVLFETHEFAEGWTVARYSLENGVLYIIENDQPFMAVVDGSLGNAGFSMNGGFVY</sequence>
<evidence type="ECO:0000256" key="2">
    <source>
        <dbReference type="SAM" id="SignalP"/>
    </source>
</evidence>
<evidence type="ECO:0000256" key="1">
    <source>
        <dbReference type="SAM" id="MobiDB-lite"/>
    </source>
</evidence>
<reference evidence="4 5" key="1">
    <citation type="submission" date="2014-12" db="EMBL/GenBank/DDBJ databases">
        <title>Genome assembly of Enhygromyxa salina DSM 15201.</title>
        <authorList>
            <person name="Sharma G."/>
            <person name="Subramanian S."/>
        </authorList>
    </citation>
    <scope>NUCLEOTIDE SEQUENCE [LARGE SCALE GENOMIC DNA]</scope>
    <source>
        <strain evidence="4 5">DSM 15201</strain>
    </source>
</reference>
<dbReference type="InterPro" id="IPR035234">
    <property type="entry name" value="IgGFc-bd_N"/>
</dbReference>